<sequence length="158" mass="18213">MIHYDKNGSPFEIRAYVYKDYLYLEAMYEAFKPKAMFQGMPPKDKDVAARWIKKLVQNGENILAWQKDKVAGHVVILPDYEKKDAEYLIFVSQSARGTGIGKELTLAAIKKAAELGMQVIWLTVDAYNFRATKLYRKIGFEFCEGYSSSSERMMIMKL</sequence>
<gene>
    <name evidence="2" type="ORF">dnl_60420</name>
</gene>
<dbReference type="EMBL" id="CP061799">
    <property type="protein sequence ID" value="QTA83629.1"/>
    <property type="molecule type" value="Genomic_DNA"/>
</dbReference>
<evidence type="ECO:0000259" key="1">
    <source>
        <dbReference type="PROSITE" id="PS51186"/>
    </source>
</evidence>
<dbReference type="PROSITE" id="PS51186">
    <property type="entry name" value="GNAT"/>
    <property type="match status" value="1"/>
</dbReference>
<dbReference type="KEGG" id="dli:dnl_60420"/>
<dbReference type="AlphaFoldDB" id="A0A975BDG2"/>
<dbReference type="InterPro" id="IPR000182">
    <property type="entry name" value="GNAT_dom"/>
</dbReference>
<accession>A0A975BDG2</accession>
<dbReference type="InterPro" id="IPR050276">
    <property type="entry name" value="MshD_Acetyltransferase"/>
</dbReference>
<dbReference type="Gene3D" id="3.40.630.30">
    <property type="match status" value="1"/>
</dbReference>
<evidence type="ECO:0000313" key="3">
    <source>
        <dbReference type="Proteomes" id="UP000663720"/>
    </source>
</evidence>
<dbReference type="PANTHER" id="PTHR43617">
    <property type="entry name" value="L-AMINO ACID N-ACETYLTRANSFERASE"/>
    <property type="match status" value="1"/>
</dbReference>
<dbReference type="GO" id="GO:0016747">
    <property type="term" value="F:acyltransferase activity, transferring groups other than amino-acyl groups"/>
    <property type="evidence" value="ECO:0007669"/>
    <property type="project" value="InterPro"/>
</dbReference>
<feature type="domain" description="N-acetyltransferase" evidence="1">
    <location>
        <begin position="11"/>
        <end position="158"/>
    </location>
</feature>
<keyword evidence="3" id="KW-1185">Reference proteome</keyword>
<name>A0A975BDG2_9BACT</name>
<dbReference type="Pfam" id="PF00583">
    <property type="entry name" value="Acetyltransf_1"/>
    <property type="match status" value="1"/>
</dbReference>
<proteinExistence type="predicted"/>
<evidence type="ECO:0000313" key="2">
    <source>
        <dbReference type="EMBL" id="QTA83629.1"/>
    </source>
</evidence>
<dbReference type="SUPFAM" id="SSF55729">
    <property type="entry name" value="Acyl-CoA N-acyltransferases (Nat)"/>
    <property type="match status" value="1"/>
</dbReference>
<protein>
    <submittedName>
        <fullName evidence="2">GNAT domain-containing protein</fullName>
    </submittedName>
</protein>
<dbReference type="PANTHER" id="PTHR43617:SF22">
    <property type="entry name" value="L-AMINO ACID N-ACETYLTRANSFERASE AAAT"/>
    <property type="match status" value="1"/>
</dbReference>
<reference evidence="2" key="1">
    <citation type="journal article" date="2021" name="Microb. Physiol.">
        <title>Proteogenomic Insights into the Physiology of Marine, Sulfate-Reducing, Filamentous Desulfonema limicola and Desulfonema magnum.</title>
        <authorList>
            <person name="Schnaars V."/>
            <person name="Wohlbrand L."/>
            <person name="Scheve S."/>
            <person name="Hinrichs C."/>
            <person name="Reinhardt R."/>
            <person name="Rabus R."/>
        </authorList>
    </citation>
    <scope>NUCLEOTIDE SEQUENCE</scope>
    <source>
        <strain evidence="2">5ac10</strain>
    </source>
</reference>
<dbReference type="InterPro" id="IPR016181">
    <property type="entry name" value="Acyl_CoA_acyltransferase"/>
</dbReference>
<dbReference type="CDD" id="cd04301">
    <property type="entry name" value="NAT_SF"/>
    <property type="match status" value="1"/>
</dbReference>
<organism evidence="2 3">
    <name type="scientific">Desulfonema limicola</name>
    <dbReference type="NCBI Taxonomy" id="45656"/>
    <lineage>
        <taxon>Bacteria</taxon>
        <taxon>Pseudomonadati</taxon>
        <taxon>Thermodesulfobacteriota</taxon>
        <taxon>Desulfobacteria</taxon>
        <taxon>Desulfobacterales</taxon>
        <taxon>Desulfococcaceae</taxon>
        <taxon>Desulfonema</taxon>
    </lineage>
</organism>
<dbReference type="RefSeq" id="WP_207689442.1">
    <property type="nucleotide sequence ID" value="NZ_CP061799.1"/>
</dbReference>
<dbReference type="Proteomes" id="UP000663720">
    <property type="component" value="Chromosome"/>
</dbReference>